<dbReference type="RefSeq" id="WP_074456930.1">
    <property type="nucleotide sequence ID" value="NZ_FITM01000037.1"/>
</dbReference>
<dbReference type="AlphaFoldDB" id="A0A165B1Y8"/>
<accession>A0A165B1Y8</accession>
<gene>
    <name evidence="3" type="ORF">FLM9_336</name>
</gene>
<feature type="region of interest" description="Disordered" evidence="1">
    <location>
        <begin position="41"/>
        <end position="81"/>
    </location>
</feature>
<evidence type="ECO:0000313" key="4">
    <source>
        <dbReference type="Proteomes" id="UP000182631"/>
    </source>
</evidence>
<keyword evidence="2" id="KW-0472">Membrane</keyword>
<name>A0A165B1Y8_9SYNE</name>
<protein>
    <submittedName>
        <fullName evidence="3">Uncharacterized protein</fullName>
    </submittedName>
</protein>
<sequence length="103" mass="11561">MTDRPASSTIFTAMVYGAVLGGVAMAWLLLAPRQRDRLASRQRRMLHMPRMTGDENYGDKDDDEENTVAHGKSLPKPLEDRMSQIQASIEDVRRQLEAMGKDG</sequence>
<organism evidence="3 4">
    <name type="scientific">Candidatus Synechococcus spongiarum</name>
    <dbReference type="NCBI Taxonomy" id="431041"/>
    <lineage>
        <taxon>Bacteria</taxon>
        <taxon>Bacillati</taxon>
        <taxon>Cyanobacteriota</taxon>
        <taxon>Cyanophyceae</taxon>
        <taxon>Synechococcales</taxon>
        <taxon>Synechococcaceae</taxon>
        <taxon>Synechococcus</taxon>
    </lineage>
</organism>
<dbReference type="Proteomes" id="UP000182631">
    <property type="component" value="Unassembled WGS sequence"/>
</dbReference>
<keyword evidence="2" id="KW-1133">Transmembrane helix</keyword>
<feature type="transmembrane region" description="Helical" evidence="2">
    <location>
        <begin position="6"/>
        <end position="31"/>
    </location>
</feature>
<dbReference type="OrthoDB" id="542293at2"/>
<keyword evidence="4" id="KW-1185">Reference proteome</keyword>
<evidence type="ECO:0000256" key="2">
    <source>
        <dbReference type="SAM" id="Phobius"/>
    </source>
</evidence>
<reference evidence="4" key="1">
    <citation type="submission" date="2016-02" db="EMBL/GenBank/DDBJ databases">
        <authorList>
            <person name="liu f."/>
        </authorList>
    </citation>
    <scope>NUCLEOTIDE SEQUENCE [LARGE SCALE GENOMIC DNA]</scope>
</reference>
<evidence type="ECO:0000256" key="1">
    <source>
        <dbReference type="SAM" id="MobiDB-lite"/>
    </source>
</evidence>
<evidence type="ECO:0000313" key="3">
    <source>
        <dbReference type="EMBL" id="SAY38453.1"/>
    </source>
</evidence>
<proteinExistence type="predicted"/>
<dbReference type="EMBL" id="FITM01000037">
    <property type="protein sequence ID" value="SAY38453.1"/>
    <property type="molecule type" value="Genomic_DNA"/>
</dbReference>
<keyword evidence="2" id="KW-0812">Transmembrane</keyword>